<dbReference type="GO" id="GO:0016020">
    <property type="term" value="C:membrane"/>
    <property type="evidence" value="ECO:0007669"/>
    <property type="project" value="InterPro"/>
</dbReference>
<dbReference type="Proteomes" id="UP000887159">
    <property type="component" value="Unassembled WGS sequence"/>
</dbReference>
<evidence type="ECO:0000256" key="1">
    <source>
        <dbReference type="SAM" id="Phobius"/>
    </source>
</evidence>
<reference evidence="3" key="1">
    <citation type="submission" date="2020-08" db="EMBL/GenBank/DDBJ databases">
        <title>Multicomponent nature underlies the extraordinary mechanical properties of spider dragline silk.</title>
        <authorList>
            <person name="Kono N."/>
            <person name="Nakamura H."/>
            <person name="Mori M."/>
            <person name="Yoshida Y."/>
            <person name="Ohtoshi R."/>
            <person name="Malay A.D."/>
            <person name="Moran D.A.P."/>
            <person name="Tomita M."/>
            <person name="Numata K."/>
            <person name="Arakawa K."/>
        </authorList>
    </citation>
    <scope>NUCLEOTIDE SEQUENCE</scope>
</reference>
<dbReference type="GO" id="GO:0005230">
    <property type="term" value="F:extracellular ligand-gated monoatomic ion channel activity"/>
    <property type="evidence" value="ECO:0007669"/>
    <property type="project" value="UniProtKB-ARBA"/>
</dbReference>
<keyword evidence="4" id="KW-1185">Reference proteome</keyword>
<dbReference type="InterPro" id="IPR036719">
    <property type="entry name" value="Neuro-gated_channel_TM_sf"/>
</dbReference>
<proteinExistence type="predicted"/>
<dbReference type="Gene3D" id="1.20.58.390">
    <property type="entry name" value="Neurotransmitter-gated ion-channel transmembrane domain"/>
    <property type="match status" value="1"/>
</dbReference>
<sequence>MVTMGFGGRGREKVGSATAIDWFVIMCFTFVFAALVEYAFVNFIDNYEKQQIKKQLELDREKKKKEEAIGSIAEPADAAVTQQPSSSFATVRFQESTEKDIRGKHSDESLRQQQKQLQQLMQGQRLTSLRRRPFTTGRLSLEKSPYRNRHIASKVDSYARILFPVTFAVLNVMYWTLFLNIMDDEITAPTQTQNSFN</sequence>
<dbReference type="InterPro" id="IPR006029">
    <property type="entry name" value="Neurotrans-gated_channel_TM"/>
</dbReference>
<dbReference type="Pfam" id="PF02932">
    <property type="entry name" value="Neur_chan_memb"/>
    <property type="match status" value="1"/>
</dbReference>
<protein>
    <submittedName>
        <fullName evidence="3">Gamma-aminobutyric acid receptor subunit alpha-6</fullName>
    </submittedName>
</protein>
<dbReference type="AlphaFoldDB" id="A0A8X6SCT6"/>
<dbReference type="EMBL" id="BMAU01021284">
    <property type="protein sequence ID" value="GFY09058.1"/>
    <property type="molecule type" value="Genomic_DNA"/>
</dbReference>
<name>A0A8X6SCT6_TRICX</name>
<dbReference type="PRINTS" id="PR00253">
    <property type="entry name" value="GABAARECEPTR"/>
</dbReference>
<evidence type="ECO:0000259" key="2">
    <source>
        <dbReference type="Pfam" id="PF02932"/>
    </source>
</evidence>
<dbReference type="SUPFAM" id="SSF90112">
    <property type="entry name" value="Neurotransmitter-gated ion-channel transmembrane pore"/>
    <property type="match status" value="1"/>
</dbReference>
<feature type="transmembrane region" description="Helical" evidence="1">
    <location>
        <begin position="20"/>
        <end position="44"/>
    </location>
</feature>
<accession>A0A8X6SCT6</accession>
<keyword evidence="3" id="KW-0675">Receptor</keyword>
<dbReference type="InterPro" id="IPR038050">
    <property type="entry name" value="Neuro_actylchol_rec"/>
</dbReference>
<dbReference type="GO" id="GO:0005254">
    <property type="term" value="F:chloride channel activity"/>
    <property type="evidence" value="ECO:0007669"/>
    <property type="project" value="UniProtKB-ARBA"/>
</dbReference>
<feature type="transmembrane region" description="Helical" evidence="1">
    <location>
        <begin position="157"/>
        <end position="177"/>
    </location>
</feature>
<organism evidence="3 4">
    <name type="scientific">Trichonephila clavipes</name>
    <name type="common">Golden silk orbweaver</name>
    <name type="synonym">Nephila clavipes</name>
    <dbReference type="NCBI Taxonomy" id="2585209"/>
    <lineage>
        <taxon>Eukaryota</taxon>
        <taxon>Metazoa</taxon>
        <taxon>Ecdysozoa</taxon>
        <taxon>Arthropoda</taxon>
        <taxon>Chelicerata</taxon>
        <taxon>Arachnida</taxon>
        <taxon>Araneae</taxon>
        <taxon>Araneomorphae</taxon>
        <taxon>Entelegynae</taxon>
        <taxon>Araneoidea</taxon>
        <taxon>Nephilidae</taxon>
        <taxon>Trichonephila</taxon>
    </lineage>
</organism>
<feature type="domain" description="Neurotransmitter-gated ion-channel transmembrane" evidence="2">
    <location>
        <begin position="14"/>
        <end position="175"/>
    </location>
</feature>
<gene>
    <name evidence="3" type="primary">Gabra6</name>
    <name evidence="3" type="ORF">TNCV_4662491</name>
</gene>
<keyword evidence="1" id="KW-0812">Transmembrane</keyword>
<keyword evidence="1" id="KW-0472">Membrane</keyword>
<keyword evidence="1" id="KW-1133">Transmembrane helix</keyword>
<dbReference type="GO" id="GO:0004888">
    <property type="term" value="F:transmembrane signaling receptor activity"/>
    <property type="evidence" value="ECO:0007669"/>
    <property type="project" value="InterPro"/>
</dbReference>
<evidence type="ECO:0000313" key="4">
    <source>
        <dbReference type="Proteomes" id="UP000887159"/>
    </source>
</evidence>
<comment type="caution">
    <text evidence="3">The sequence shown here is derived from an EMBL/GenBank/DDBJ whole genome shotgun (WGS) entry which is preliminary data.</text>
</comment>
<evidence type="ECO:0000313" key="3">
    <source>
        <dbReference type="EMBL" id="GFY09058.1"/>
    </source>
</evidence>
<dbReference type="GO" id="GO:0099095">
    <property type="term" value="F:ligand-gated monoatomic anion channel activity"/>
    <property type="evidence" value="ECO:0007669"/>
    <property type="project" value="UniProtKB-ARBA"/>
</dbReference>
<dbReference type="InterPro" id="IPR006028">
    <property type="entry name" value="GABAA/Glycine_rcpt"/>
</dbReference>